<feature type="domain" description="ASPIC/UnbV" evidence="2">
    <location>
        <begin position="542"/>
        <end position="605"/>
    </location>
</feature>
<dbReference type="AlphaFoldDB" id="A0A846QXT0"/>
<dbReference type="Pfam" id="PF07593">
    <property type="entry name" value="UnbV_ASPIC"/>
    <property type="match status" value="1"/>
</dbReference>
<evidence type="ECO:0000313" key="4">
    <source>
        <dbReference type="Proteomes" id="UP000590442"/>
    </source>
</evidence>
<dbReference type="RefSeq" id="WP_167966169.1">
    <property type="nucleotide sequence ID" value="NZ_JAATJJ010000002.1"/>
</dbReference>
<dbReference type="SUPFAM" id="SSF69318">
    <property type="entry name" value="Integrin alpha N-terminal domain"/>
    <property type="match status" value="3"/>
</dbReference>
<gene>
    <name evidence="3" type="ORF">GGR42_003249</name>
</gene>
<dbReference type="PROSITE" id="PS51257">
    <property type="entry name" value="PROKAR_LIPOPROTEIN"/>
    <property type="match status" value="1"/>
</dbReference>
<evidence type="ECO:0000259" key="2">
    <source>
        <dbReference type="Pfam" id="PF07593"/>
    </source>
</evidence>
<dbReference type="InterPro" id="IPR011519">
    <property type="entry name" value="UnbV_ASPIC"/>
</dbReference>
<comment type="caution">
    <text evidence="3">The sequence shown here is derived from an EMBL/GenBank/DDBJ whole genome shotgun (WGS) entry which is preliminary data.</text>
</comment>
<dbReference type="EMBL" id="JAATJJ010000002">
    <property type="protein sequence ID" value="NJB72758.1"/>
    <property type="molecule type" value="Genomic_DNA"/>
</dbReference>
<evidence type="ECO:0000256" key="1">
    <source>
        <dbReference type="ARBA" id="ARBA00022729"/>
    </source>
</evidence>
<dbReference type="Proteomes" id="UP000590442">
    <property type="component" value="Unassembled WGS sequence"/>
</dbReference>
<name>A0A846QXT0_9FLAO</name>
<dbReference type="InterPro" id="IPR013517">
    <property type="entry name" value="FG-GAP"/>
</dbReference>
<dbReference type="PANTHER" id="PTHR16026:SF0">
    <property type="entry name" value="CARTILAGE ACIDIC PROTEIN 1"/>
    <property type="match status" value="1"/>
</dbReference>
<dbReference type="Pfam" id="PF13517">
    <property type="entry name" value="FG-GAP_3"/>
    <property type="match status" value="5"/>
</dbReference>
<evidence type="ECO:0000313" key="3">
    <source>
        <dbReference type="EMBL" id="NJB72758.1"/>
    </source>
</evidence>
<reference evidence="3 4" key="1">
    <citation type="submission" date="2020-03" db="EMBL/GenBank/DDBJ databases">
        <title>Genomic Encyclopedia of Type Strains, Phase IV (KMG-IV): sequencing the most valuable type-strain genomes for metagenomic binning, comparative biology and taxonomic classification.</title>
        <authorList>
            <person name="Goeker M."/>
        </authorList>
    </citation>
    <scope>NUCLEOTIDE SEQUENCE [LARGE SCALE GENOMIC DNA]</scope>
    <source>
        <strain evidence="3 4">DSM 29762</strain>
    </source>
</reference>
<dbReference type="PANTHER" id="PTHR16026">
    <property type="entry name" value="CARTILAGE ACIDIC PROTEIN 1"/>
    <property type="match status" value="1"/>
</dbReference>
<organism evidence="3 4">
    <name type="scientific">Saonia flava</name>
    <dbReference type="NCBI Taxonomy" id="523696"/>
    <lineage>
        <taxon>Bacteria</taxon>
        <taxon>Pseudomonadati</taxon>
        <taxon>Bacteroidota</taxon>
        <taxon>Flavobacteriia</taxon>
        <taxon>Flavobacteriales</taxon>
        <taxon>Flavobacteriaceae</taxon>
        <taxon>Saonia</taxon>
    </lineage>
</organism>
<dbReference type="InterPro" id="IPR027039">
    <property type="entry name" value="Crtac1"/>
</dbReference>
<sequence length="1118" mass="126472">MKKNIFFPLIIASLTFSCINKNKPDDKSAAQQDNTLLSSSSKVFEKVGIDKSNLIFSNTITENVETLDNLFNFDYFYNGAGVGVEDINNDGLLDIFFCGNQVNNKLYINKGDFVFEDISETANINDGKNWSNGITFVDINNDGWKDIYISQGGPNQRLNRKNLLFINNKNGTFSEKAESYGLADMGISTQSAFFDYDNDGDLDCIVMNENELYGVDPISLYKLVEGNQETMHFNSSHLYRNENGIFKNVTKQAGIERPIFGLGLSITDINEDGLLDFYIASDYYIPDALFINNGNGTFSDQIKTFTNQISYYGMGLDVADINNDNKQDIFVLDMAANDHVRSKTLMASMSTSRFDYLVNKANFHYQYMYNSLQLNIGNNKFNNVAQLTETANTDWSWSVLMSDYDLDEDKDIYITNGYRKYALDNDLQNKVFDAKTSYGGNIPLEVKKQLYAEMPSEKLPNILYENKKGLEFSNTASNWGLDDFSFSNGAAQGDFDNDGDLDLVVNNMDENSFLYKNLSVENNLGNYLKVKGIGNLSESYPKIKISYNGKSQFVECRRVRGYRSSQDDIAYFGLGDEKKVDTIAIEWPSGKIEEKYNVPANSFLTFEEKNATAQKRKSKITKALFSKINPSNYNISYSHKENFYDDFEKEILLPYKQSTIGPFISKGDINGDMLEDIYIGGASGQAGELYVQTSYGFKKMISPILENDKGHEDMESKFFDFDGDNDLDLYVVSGGNEFDENSSYYTDRLYINNGHGEFTKLKSQALEENPKSGKSIAILDFDKDGDNDILIGNRIVPKNYPKPTTSTLYENTNGILKDVTQEKAKGLLDFGIINSIITTDFNNDGWDDFIAVGEWTTIGFYENKKGSFTNISNDIPELNEKGWWYTIRETDINNDGLKDYLVGNVGLNLKFKASADKPLKIYANDFDNNGTPDIVLTKKYHGEYVPVRGRECSSQQMPFIQEKFPTYNDFANATLTDVYGEKLSQSYQNEVTEFRSIMLINRGNGNFEKKILPIEAQYSPIMDLVFYDLNDDGYQDCIIAGNIYDTEVETPRLDAISGLVLISNGKDGYYPKMHQESGLYLDGNVKDIEVLKTKNEILVLNTANNEKIVVHKFTGRNN</sequence>
<accession>A0A846QXT0</accession>
<proteinExistence type="predicted"/>
<dbReference type="Gene3D" id="2.130.10.130">
    <property type="entry name" value="Integrin alpha, N-terminal"/>
    <property type="match status" value="3"/>
</dbReference>
<dbReference type="InterPro" id="IPR028994">
    <property type="entry name" value="Integrin_alpha_N"/>
</dbReference>
<keyword evidence="4" id="KW-1185">Reference proteome</keyword>
<keyword evidence="1" id="KW-0732">Signal</keyword>
<protein>
    <recommendedName>
        <fullName evidence="2">ASPIC/UnbV domain-containing protein</fullName>
    </recommendedName>
</protein>